<dbReference type="InterPro" id="IPR011993">
    <property type="entry name" value="PH-like_dom_sf"/>
</dbReference>
<dbReference type="InterPro" id="IPR001849">
    <property type="entry name" value="PH_domain"/>
</dbReference>
<feature type="compositionally biased region" description="Basic residues" evidence="5">
    <location>
        <begin position="168"/>
        <end position="177"/>
    </location>
</feature>
<evidence type="ECO:0000256" key="3">
    <source>
        <dbReference type="ARBA" id="ARBA00022999"/>
    </source>
</evidence>
<evidence type="ECO:0000259" key="7">
    <source>
        <dbReference type="PROSITE" id="PS50003"/>
    </source>
</evidence>
<organism evidence="8 9">
    <name type="scientific">Pomacea canaliculata</name>
    <name type="common">Golden apple snail</name>
    <dbReference type="NCBI Taxonomy" id="400727"/>
    <lineage>
        <taxon>Eukaryota</taxon>
        <taxon>Metazoa</taxon>
        <taxon>Spiralia</taxon>
        <taxon>Lophotrochozoa</taxon>
        <taxon>Mollusca</taxon>
        <taxon>Gastropoda</taxon>
        <taxon>Caenogastropoda</taxon>
        <taxon>Architaenioglossa</taxon>
        <taxon>Ampullarioidea</taxon>
        <taxon>Ampullariidae</taxon>
        <taxon>Pomacea</taxon>
    </lineage>
</organism>
<evidence type="ECO:0000313" key="9">
    <source>
        <dbReference type="Proteomes" id="UP000245119"/>
    </source>
</evidence>
<feature type="region of interest" description="Disordered" evidence="5">
    <location>
        <begin position="511"/>
        <end position="561"/>
    </location>
</feature>
<dbReference type="InterPro" id="IPR036290">
    <property type="entry name" value="Phe_ZIP_sf"/>
</dbReference>
<feature type="compositionally biased region" description="Polar residues" evidence="5">
    <location>
        <begin position="331"/>
        <end position="345"/>
    </location>
</feature>
<dbReference type="Gene3D" id="3.30.505.10">
    <property type="entry name" value="SH2 domain"/>
    <property type="match status" value="1"/>
</dbReference>
<dbReference type="PRINTS" id="PR00401">
    <property type="entry name" value="SH2DOMAIN"/>
</dbReference>
<comment type="similarity">
    <text evidence="1">Belongs to the SH2B adapter family.</text>
</comment>
<dbReference type="Pfam" id="PF00017">
    <property type="entry name" value="SH2"/>
    <property type="match status" value="1"/>
</dbReference>
<dbReference type="InterPro" id="IPR036860">
    <property type="entry name" value="SH2_dom_sf"/>
</dbReference>
<accession>A0A2T7PHZ1</accession>
<keyword evidence="9" id="KW-1185">Reference proteome</keyword>
<protein>
    <recommendedName>
        <fullName evidence="10">SH2 domain-containing protein</fullName>
    </recommendedName>
</protein>
<keyword evidence="3 4" id="KW-0727">SH2 domain</keyword>
<dbReference type="GO" id="GO:0035556">
    <property type="term" value="P:intracellular signal transduction"/>
    <property type="evidence" value="ECO:0007669"/>
    <property type="project" value="TreeGrafter"/>
</dbReference>
<dbReference type="Gene3D" id="2.30.29.30">
    <property type="entry name" value="Pleckstrin-homology domain (PH domain)/Phosphotyrosine-binding domain (PTB)"/>
    <property type="match status" value="1"/>
</dbReference>
<dbReference type="FunFam" id="3.30.505.10:FF:000008">
    <property type="entry name" value="SH2B adapter protein 1 isoform 2"/>
    <property type="match status" value="1"/>
</dbReference>
<reference evidence="8 9" key="1">
    <citation type="submission" date="2018-04" db="EMBL/GenBank/DDBJ databases">
        <title>The genome of golden apple snail Pomacea canaliculata provides insight into stress tolerance and invasive adaptation.</title>
        <authorList>
            <person name="Liu C."/>
            <person name="Liu B."/>
            <person name="Ren Y."/>
            <person name="Zhang Y."/>
            <person name="Wang H."/>
            <person name="Li S."/>
            <person name="Jiang F."/>
            <person name="Yin L."/>
            <person name="Zhang G."/>
            <person name="Qian W."/>
            <person name="Fan W."/>
        </authorList>
    </citation>
    <scope>NUCLEOTIDE SEQUENCE [LARGE SCALE GENOMIC DNA]</scope>
    <source>
        <strain evidence="8">SZHN2017</strain>
        <tissue evidence="8">Muscle</tissue>
    </source>
</reference>
<evidence type="ECO:0000256" key="5">
    <source>
        <dbReference type="SAM" id="MobiDB-lite"/>
    </source>
</evidence>
<proteinExistence type="inferred from homology"/>
<dbReference type="SUPFAM" id="SSF55550">
    <property type="entry name" value="SH2 domain"/>
    <property type="match status" value="1"/>
</dbReference>
<dbReference type="OrthoDB" id="10047184at2759"/>
<evidence type="ECO:0000256" key="2">
    <source>
        <dbReference type="ARBA" id="ARBA00022553"/>
    </source>
</evidence>
<dbReference type="InterPro" id="IPR015012">
    <property type="entry name" value="Phe_ZIP"/>
</dbReference>
<dbReference type="InterPro" id="IPR035057">
    <property type="entry name" value="SH2B1_SH2"/>
</dbReference>
<dbReference type="SMART" id="SM00233">
    <property type="entry name" value="PH"/>
    <property type="match status" value="1"/>
</dbReference>
<dbReference type="PROSITE" id="PS50003">
    <property type="entry name" value="PH_DOMAIN"/>
    <property type="match status" value="1"/>
</dbReference>
<name>A0A2T7PHZ1_POMCA</name>
<dbReference type="GO" id="GO:0005886">
    <property type="term" value="C:plasma membrane"/>
    <property type="evidence" value="ECO:0007669"/>
    <property type="project" value="TreeGrafter"/>
</dbReference>
<evidence type="ECO:0000259" key="6">
    <source>
        <dbReference type="PROSITE" id="PS50001"/>
    </source>
</evidence>
<dbReference type="EMBL" id="PZQS01000004">
    <property type="protein sequence ID" value="PVD33010.1"/>
    <property type="molecule type" value="Genomic_DNA"/>
</dbReference>
<keyword evidence="2" id="KW-0597">Phosphoprotein</keyword>
<dbReference type="PANTHER" id="PTHR10872:SF2">
    <property type="entry name" value="LNK, ISOFORM D"/>
    <property type="match status" value="1"/>
</dbReference>
<dbReference type="SUPFAM" id="SSF50729">
    <property type="entry name" value="PH domain-like"/>
    <property type="match status" value="1"/>
</dbReference>
<feature type="region of interest" description="Disordered" evidence="5">
    <location>
        <begin position="585"/>
        <end position="605"/>
    </location>
</feature>
<feature type="region of interest" description="Disordered" evidence="5">
    <location>
        <begin position="316"/>
        <end position="369"/>
    </location>
</feature>
<sequence length="605" mass="67127">MASLVNGEKAGEHATNDFCEKHATKVAQNFVREFIAFDRNTPSTGRSRDPFDYARKFSESFLRHFEYELKRSSFTIEHRAEVNNSGHDGAASAQDTRSTGDHQNGDTDDYAEQDSSPERGVSPTRKHPKGILRRLSFRNIRKSKLFKQGSEEAETGGDSNHLHPSQTHYRKGKKHDKKEKLNSRSAWSNGDVCVKKDGIVNVLTGEDSRGKSRWERTRLVLLQTTGGNLLEFYSPPKSLKPRAGLFCMLIQEVRETSDLEMPDRENTFVLKGDGPMEYVIEAQDATELKHWLQAVRQCLSSPPTTSEGVTVVMRPRLPTAPSGSIERKDSGQLTTAHRSSSSGSLGNAMPDIPPRPSPRPWSMVHPHDPLLLGASAHMSEVTSSPDQSTQHEGENSIDQKLLEYPWFHGMLSRADAAQLVLQQGPSGHGVFLVRKSETRTGEYVLTFNFQGRAKHLRLNINNDRKCRVQHLWFETIFDMLEHFRTHPIPLESGGTSDVTLTDYIVAMERPRTPATLPRSSPRSIAAGHGAAATAAAAAPTAGHGSGPGMRTSLSAPHHGHFDNRDVVMLSGSVRSRTSSIENVVREQTSNGHQHGRAVENHYSFV</sequence>
<gene>
    <name evidence="8" type="ORF">C0Q70_08458</name>
</gene>
<feature type="compositionally biased region" description="Low complexity" evidence="5">
    <location>
        <begin position="525"/>
        <end position="542"/>
    </location>
</feature>
<feature type="domain" description="PH" evidence="7">
    <location>
        <begin position="193"/>
        <end position="300"/>
    </location>
</feature>
<evidence type="ECO:0008006" key="10">
    <source>
        <dbReference type="Google" id="ProtNLM"/>
    </source>
</evidence>
<dbReference type="SMART" id="SM00252">
    <property type="entry name" value="SH2"/>
    <property type="match status" value="1"/>
</dbReference>
<dbReference type="Proteomes" id="UP000245119">
    <property type="component" value="Linkage Group LG4"/>
</dbReference>
<dbReference type="AlphaFoldDB" id="A0A2T7PHZ1"/>
<dbReference type="GO" id="GO:0005068">
    <property type="term" value="F:transmembrane receptor protein tyrosine kinase adaptor activity"/>
    <property type="evidence" value="ECO:0007669"/>
    <property type="project" value="TreeGrafter"/>
</dbReference>
<dbReference type="Pfam" id="PF00169">
    <property type="entry name" value="PH"/>
    <property type="match status" value="1"/>
</dbReference>
<feature type="compositionally biased region" description="Basic residues" evidence="5">
    <location>
        <begin position="124"/>
        <end position="145"/>
    </location>
</feature>
<feature type="domain" description="SH2" evidence="6">
    <location>
        <begin position="406"/>
        <end position="511"/>
    </location>
</feature>
<dbReference type="InterPro" id="IPR030523">
    <property type="entry name" value="SH2B"/>
</dbReference>
<dbReference type="STRING" id="400727.A0A2T7PHZ1"/>
<dbReference type="CDD" id="cd10346">
    <property type="entry name" value="SH2_SH2B_family"/>
    <property type="match status" value="1"/>
</dbReference>
<dbReference type="PROSITE" id="PS50001">
    <property type="entry name" value="SH2"/>
    <property type="match status" value="1"/>
</dbReference>
<comment type="caution">
    <text evidence="8">The sequence shown here is derived from an EMBL/GenBank/DDBJ whole genome shotgun (WGS) entry which is preliminary data.</text>
</comment>
<evidence type="ECO:0000256" key="4">
    <source>
        <dbReference type="PROSITE-ProRule" id="PRU00191"/>
    </source>
</evidence>
<dbReference type="Pfam" id="PF08916">
    <property type="entry name" value="Phe_ZIP"/>
    <property type="match status" value="1"/>
</dbReference>
<feature type="region of interest" description="Disordered" evidence="5">
    <location>
        <begin position="84"/>
        <end position="184"/>
    </location>
</feature>
<evidence type="ECO:0000256" key="1">
    <source>
        <dbReference type="ARBA" id="ARBA00010220"/>
    </source>
</evidence>
<dbReference type="Gene3D" id="6.10.140.110">
    <property type="match status" value="1"/>
</dbReference>
<dbReference type="CDD" id="cd01231">
    <property type="entry name" value="PH_SH2B_family"/>
    <property type="match status" value="1"/>
</dbReference>
<dbReference type="SUPFAM" id="SSF109805">
    <property type="entry name" value="Phenylalanine zipper"/>
    <property type="match status" value="1"/>
</dbReference>
<dbReference type="PANTHER" id="PTHR10872">
    <property type="entry name" value="SH2B ADAPTER PROTEIN"/>
    <property type="match status" value="1"/>
</dbReference>
<dbReference type="InterPro" id="IPR000980">
    <property type="entry name" value="SH2"/>
</dbReference>
<evidence type="ECO:0000313" key="8">
    <source>
        <dbReference type="EMBL" id="PVD33010.1"/>
    </source>
</evidence>